<keyword evidence="4" id="KW-0804">Transcription</keyword>
<evidence type="ECO:0000256" key="1">
    <source>
        <dbReference type="ARBA" id="ARBA00010641"/>
    </source>
</evidence>
<dbReference type="GO" id="GO:0016987">
    <property type="term" value="F:sigma factor activity"/>
    <property type="evidence" value="ECO:0007669"/>
    <property type="project" value="UniProtKB-KW"/>
</dbReference>
<dbReference type="PANTHER" id="PTHR43133">
    <property type="entry name" value="RNA POLYMERASE ECF-TYPE SIGMA FACTO"/>
    <property type="match status" value="1"/>
</dbReference>
<reference evidence="7 8" key="1">
    <citation type="submission" date="2019-10" db="EMBL/GenBank/DDBJ databases">
        <authorList>
            <person name="Karimi E."/>
        </authorList>
    </citation>
    <scope>NUCLEOTIDE SEQUENCE [LARGE SCALE GENOMIC DNA]</scope>
    <source>
        <strain evidence="7 8">Sphingobacterium sp. 8BC</strain>
    </source>
</reference>
<dbReference type="AlphaFoldDB" id="A0A653YT91"/>
<dbReference type="InterPro" id="IPR036388">
    <property type="entry name" value="WH-like_DNA-bd_sf"/>
</dbReference>
<gene>
    <name evidence="7" type="ORF">SPHINGO8BC_110289</name>
</gene>
<feature type="domain" description="RNA polymerase sigma factor 70 region 4 type 2" evidence="6">
    <location>
        <begin position="118"/>
        <end position="164"/>
    </location>
</feature>
<protein>
    <submittedName>
        <fullName evidence="7">RNA polymerase sigma factor</fullName>
    </submittedName>
</protein>
<dbReference type="Gene3D" id="1.10.10.10">
    <property type="entry name" value="Winged helix-like DNA-binding domain superfamily/Winged helix DNA-binding domain"/>
    <property type="match status" value="1"/>
</dbReference>
<dbReference type="Pfam" id="PF04542">
    <property type="entry name" value="Sigma70_r2"/>
    <property type="match status" value="1"/>
</dbReference>
<dbReference type="InterPro" id="IPR013325">
    <property type="entry name" value="RNA_pol_sigma_r2"/>
</dbReference>
<dbReference type="Gene3D" id="1.10.1740.10">
    <property type="match status" value="1"/>
</dbReference>
<dbReference type="PANTHER" id="PTHR43133:SF46">
    <property type="entry name" value="RNA POLYMERASE SIGMA-70 FACTOR ECF SUBFAMILY"/>
    <property type="match status" value="1"/>
</dbReference>
<feature type="domain" description="RNA polymerase sigma-70 region 2" evidence="5">
    <location>
        <begin position="22"/>
        <end position="84"/>
    </location>
</feature>
<evidence type="ECO:0000259" key="5">
    <source>
        <dbReference type="Pfam" id="PF04542"/>
    </source>
</evidence>
<keyword evidence="2" id="KW-0805">Transcription regulation</keyword>
<dbReference type="SUPFAM" id="SSF88659">
    <property type="entry name" value="Sigma3 and sigma4 domains of RNA polymerase sigma factors"/>
    <property type="match status" value="1"/>
</dbReference>
<dbReference type="InterPro" id="IPR013249">
    <property type="entry name" value="RNA_pol_sigma70_r4_t2"/>
</dbReference>
<dbReference type="NCBIfam" id="TIGR02937">
    <property type="entry name" value="sigma70-ECF"/>
    <property type="match status" value="1"/>
</dbReference>
<dbReference type="EMBL" id="CABWMV010000003">
    <property type="protein sequence ID" value="VXC45843.1"/>
    <property type="molecule type" value="Genomic_DNA"/>
</dbReference>
<name>A0A653YT91_SPHMU</name>
<evidence type="ECO:0000259" key="6">
    <source>
        <dbReference type="Pfam" id="PF08281"/>
    </source>
</evidence>
<evidence type="ECO:0000313" key="7">
    <source>
        <dbReference type="EMBL" id="VXC45843.1"/>
    </source>
</evidence>
<dbReference type="RefSeq" id="WP_115047393.1">
    <property type="nucleotide sequence ID" value="NZ_CP068086.1"/>
</dbReference>
<dbReference type="InterPro" id="IPR039425">
    <property type="entry name" value="RNA_pol_sigma-70-like"/>
</dbReference>
<evidence type="ECO:0000313" key="8">
    <source>
        <dbReference type="Proteomes" id="UP000432350"/>
    </source>
</evidence>
<evidence type="ECO:0000256" key="4">
    <source>
        <dbReference type="ARBA" id="ARBA00023163"/>
    </source>
</evidence>
<proteinExistence type="inferred from homology"/>
<dbReference type="GO" id="GO:0003677">
    <property type="term" value="F:DNA binding"/>
    <property type="evidence" value="ECO:0007669"/>
    <property type="project" value="InterPro"/>
</dbReference>
<dbReference type="Proteomes" id="UP000432350">
    <property type="component" value="Unassembled WGS sequence"/>
</dbReference>
<evidence type="ECO:0000256" key="2">
    <source>
        <dbReference type="ARBA" id="ARBA00023015"/>
    </source>
</evidence>
<evidence type="ECO:0000256" key="3">
    <source>
        <dbReference type="ARBA" id="ARBA00023082"/>
    </source>
</evidence>
<dbReference type="GO" id="GO:0006352">
    <property type="term" value="P:DNA-templated transcription initiation"/>
    <property type="evidence" value="ECO:0007669"/>
    <property type="project" value="InterPro"/>
</dbReference>
<comment type="similarity">
    <text evidence="1">Belongs to the sigma-70 factor family. ECF subfamily.</text>
</comment>
<dbReference type="SUPFAM" id="SSF88946">
    <property type="entry name" value="Sigma2 domain of RNA polymerase sigma factors"/>
    <property type="match status" value="1"/>
</dbReference>
<keyword evidence="3" id="KW-0731">Sigma factor</keyword>
<dbReference type="InterPro" id="IPR007627">
    <property type="entry name" value="RNA_pol_sigma70_r2"/>
</dbReference>
<accession>A0A653YT91</accession>
<sequence length="189" mass="22304">MLLTIDIEKFRQGDQKIFEKVYDCYQKPLLHFARTFIHVEAAEEVVSDAFFGLWKHRIKIDNDRHLKSFLYVTVKNMCIDVLRNVKSLATFPIEDFDFANEKPEILVKILYSDLLMHLEQKLQKLPNAQQKVFRMSILEGMSTEEIIRETNMSAESIFVQKSKAISSLRKSFVYNPLMLIVLQYLIDHR</sequence>
<dbReference type="InterPro" id="IPR014284">
    <property type="entry name" value="RNA_pol_sigma-70_dom"/>
</dbReference>
<dbReference type="InterPro" id="IPR013324">
    <property type="entry name" value="RNA_pol_sigma_r3/r4-like"/>
</dbReference>
<organism evidence="7 8">
    <name type="scientific">Sphingobacterium multivorum</name>
    <dbReference type="NCBI Taxonomy" id="28454"/>
    <lineage>
        <taxon>Bacteria</taxon>
        <taxon>Pseudomonadati</taxon>
        <taxon>Bacteroidota</taxon>
        <taxon>Sphingobacteriia</taxon>
        <taxon>Sphingobacteriales</taxon>
        <taxon>Sphingobacteriaceae</taxon>
        <taxon>Sphingobacterium</taxon>
    </lineage>
</organism>
<dbReference type="Pfam" id="PF08281">
    <property type="entry name" value="Sigma70_r4_2"/>
    <property type="match status" value="1"/>
</dbReference>